<reference evidence="1" key="1">
    <citation type="submission" date="2020-05" db="EMBL/GenBank/DDBJ databases">
        <title>Large-scale comparative analyses of tick genomes elucidate their genetic diversity and vector capacities.</title>
        <authorList>
            <person name="Jia N."/>
            <person name="Wang J."/>
            <person name="Shi W."/>
            <person name="Du L."/>
            <person name="Sun Y."/>
            <person name="Zhan W."/>
            <person name="Jiang J."/>
            <person name="Wang Q."/>
            <person name="Zhang B."/>
            <person name="Ji P."/>
            <person name="Sakyi L.B."/>
            <person name="Cui X."/>
            <person name="Yuan T."/>
            <person name="Jiang B."/>
            <person name="Yang W."/>
            <person name="Lam T.T.-Y."/>
            <person name="Chang Q."/>
            <person name="Ding S."/>
            <person name="Wang X."/>
            <person name="Zhu J."/>
            <person name="Ruan X."/>
            <person name="Zhao L."/>
            <person name="Wei J."/>
            <person name="Que T."/>
            <person name="Du C."/>
            <person name="Cheng J."/>
            <person name="Dai P."/>
            <person name="Han X."/>
            <person name="Huang E."/>
            <person name="Gao Y."/>
            <person name="Liu J."/>
            <person name="Shao H."/>
            <person name="Ye R."/>
            <person name="Li L."/>
            <person name="Wei W."/>
            <person name="Wang X."/>
            <person name="Wang C."/>
            <person name="Yang T."/>
            <person name="Huo Q."/>
            <person name="Li W."/>
            <person name="Guo W."/>
            <person name="Chen H."/>
            <person name="Zhou L."/>
            <person name="Ni X."/>
            <person name="Tian J."/>
            <person name="Zhou Y."/>
            <person name="Sheng Y."/>
            <person name="Liu T."/>
            <person name="Pan Y."/>
            <person name="Xia L."/>
            <person name="Li J."/>
            <person name="Zhao F."/>
            <person name="Cao W."/>
        </authorList>
    </citation>
    <scope>NUCLEOTIDE SEQUENCE</scope>
    <source>
        <strain evidence="1">Hyas-2018</strain>
    </source>
</reference>
<protein>
    <submittedName>
        <fullName evidence="1">Uncharacterized protein</fullName>
    </submittedName>
</protein>
<comment type="caution">
    <text evidence="1">The sequence shown here is derived from an EMBL/GenBank/DDBJ whole genome shotgun (WGS) entry which is preliminary data.</text>
</comment>
<gene>
    <name evidence="1" type="ORF">HPB50_022061</name>
</gene>
<keyword evidence="2" id="KW-1185">Reference proteome</keyword>
<dbReference type="Proteomes" id="UP000821845">
    <property type="component" value="Chromosome 5"/>
</dbReference>
<accession>A0ACB7SBC9</accession>
<proteinExistence type="predicted"/>
<dbReference type="EMBL" id="CM023485">
    <property type="protein sequence ID" value="KAH6931084.1"/>
    <property type="molecule type" value="Genomic_DNA"/>
</dbReference>
<name>A0ACB7SBC9_HYAAI</name>
<sequence length="119" mass="13184">MWEPAARGCREERGYAGVIKKRDRFFFSRAFARRRELASVTIDGPACSVPAARADGGLRKMAAKSRAPASIYDPPAAATSTGWARRPQKCRRLPAPSPAEDTRRALHCQDWLLSLSLEL</sequence>
<evidence type="ECO:0000313" key="1">
    <source>
        <dbReference type="EMBL" id="KAH6931084.1"/>
    </source>
</evidence>
<evidence type="ECO:0000313" key="2">
    <source>
        <dbReference type="Proteomes" id="UP000821845"/>
    </source>
</evidence>
<organism evidence="1 2">
    <name type="scientific">Hyalomma asiaticum</name>
    <name type="common">Tick</name>
    <dbReference type="NCBI Taxonomy" id="266040"/>
    <lineage>
        <taxon>Eukaryota</taxon>
        <taxon>Metazoa</taxon>
        <taxon>Ecdysozoa</taxon>
        <taxon>Arthropoda</taxon>
        <taxon>Chelicerata</taxon>
        <taxon>Arachnida</taxon>
        <taxon>Acari</taxon>
        <taxon>Parasitiformes</taxon>
        <taxon>Ixodida</taxon>
        <taxon>Ixodoidea</taxon>
        <taxon>Ixodidae</taxon>
        <taxon>Hyalomminae</taxon>
        <taxon>Hyalomma</taxon>
    </lineage>
</organism>